<gene>
    <name evidence="2" type="ORF">CJ030_MR5G025012</name>
</gene>
<dbReference type="Proteomes" id="UP000516437">
    <property type="component" value="Chromosome 5"/>
</dbReference>
<name>A0A6A1VHP3_9ROSI</name>
<proteinExistence type="predicted"/>
<accession>A0A6A1VHP3</accession>
<dbReference type="AlphaFoldDB" id="A0A6A1VHP3"/>
<sequence>MHTMFVRNNYFRGLKMVEKAIEVGNAKATYMFCMLELLRGSELKSDDLEWVFKLLGSLKENEDMVWLRDHIAWQFVCECGDGLGTVCDWLGCHGKCQLTEV</sequence>
<evidence type="ECO:0000313" key="3">
    <source>
        <dbReference type="Proteomes" id="UP000516437"/>
    </source>
</evidence>
<keyword evidence="3" id="KW-1185">Reference proteome</keyword>
<reference evidence="2 3" key="1">
    <citation type="journal article" date="2019" name="Plant Biotechnol. J.">
        <title>The red bayberry genome and genetic basis of sex determination.</title>
        <authorList>
            <person name="Jia H.M."/>
            <person name="Jia H.J."/>
            <person name="Cai Q.L."/>
            <person name="Wang Y."/>
            <person name="Zhao H.B."/>
            <person name="Yang W.F."/>
            <person name="Wang G.Y."/>
            <person name="Li Y.H."/>
            <person name="Zhan D.L."/>
            <person name="Shen Y.T."/>
            <person name="Niu Q.F."/>
            <person name="Chang L."/>
            <person name="Qiu J."/>
            <person name="Zhao L."/>
            <person name="Xie H.B."/>
            <person name="Fu W.Y."/>
            <person name="Jin J."/>
            <person name="Li X.W."/>
            <person name="Jiao Y."/>
            <person name="Zhou C.C."/>
            <person name="Tu T."/>
            <person name="Chai C.Y."/>
            <person name="Gao J.L."/>
            <person name="Fan L.J."/>
            <person name="van de Weg E."/>
            <person name="Wang J.Y."/>
            <person name="Gao Z.S."/>
        </authorList>
    </citation>
    <scope>NUCLEOTIDE SEQUENCE [LARGE SCALE GENOMIC DNA]</scope>
    <source>
        <tissue evidence="2">Leaves</tissue>
    </source>
</reference>
<dbReference type="InterPro" id="IPR057136">
    <property type="entry name" value="At2g35280_TPR_dom"/>
</dbReference>
<dbReference type="EMBL" id="RXIC02000023">
    <property type="protein sequence ID" value="KAB1212244.1"/>
    <property type="molecule type" value="Genomic_DNA"/>
</dbReference>
<protein>
    <recommendedName>
        <fullName evidence="1">At2g35280-like TPR domain-containing protein</fullName>
    </recommendedName>
</protein>
<organism evidence="2 3">
    <name type="scientific">Morella rubra</name>
    <name type="common">Chinese bayberry</name>
    <dbReference type="NCBI Taxonomy" id="262757"/>
    <lineage>
        <taxon>Eukaryota</taxon>
        <taxon>Viridiplantae</taxon>
        <taxon>Streptophyta</taxon>
        <taxon>Embryophyta</taxon>
        <taxon>Tracheophyta</taxon>
        <taxon>Spermatophyta</taxon>
        <taxon>Magnoliopsida</taxon>
        <taxon>eudicotyledons</taxon>
        <taxon>Gunneridae</taxon>
        <taxon>Pentapetalae</taxon>
        <taxon>rosids</taxon>
        <taxon>fabids</taxon>
        <taxon>Fagales</taxon>
        <taxon>Myricaceae</taxon>
        <taxon>Morella</taxon>
    </lineage>
</organism>
<evidence type="ECO:0000313" key="2">
    <source>
        <dbReference type="EMBL" id="KAB1212244.1"/>
    </source>
</evidence>
<dbReference type="Pfam" id="PF23310">
    <property type="entry name" value="TPR_27"/>
    <property type="match status" value="1"/>
</dbReference>
<feature type="domain" description="At2g35280-like TPR" evidence="1">
    <location>
        <begin position="1"/>
        <end position="64"/>
    </location>
</feature>
<evidence type="ECO:0000259" key="1">
    <source>
        <dbReference type="Pfam" id="PF23310"/>
    </source>
</evidence>
<comment type="caution">
    <text evidence="2">The sequence shown here is derived from an EMBL/GenBank/DDBJ whole genome shotgun (WGS) entry which is preliminary data.</text>
</comment>